<evidence type="ECO:0000313" key="4">
    <source>
        <dbReference type="EMBL" id="OMO58789.1"/>
    </source>
</evidence>
<evidence type="ECO:0000259" key="3">
    <source>
        <dbReference type="Pfam" id="PF03732"/>
    </source>
</evidence>
<name>A0A1R3GL66_COCAP</name>
<comment type="caution">
    <text evidence="4">The sequence shown here is derived from an EMBL/GenBank/DDBJ whole genome shotgun (WGS) entry which is preliminary data.</text>
</comment>
<feature type="coiled-coil region" evidence="1">
    <location>
        <begin position="158"/>
        <end position="185"/>
    </location>
</feature>
<dbReference type="Gene3D" id="2.40.70.10">
    <property type="entry name" value="Acid Proteases"/>
    <property type="match status" value="1"/>
</dbReference>
<keyword evidence="1" id="KW-0175">Coiled coil</keyword>
<accession>A0A1R3GL66</accession>
<feature type="coiled-coil region" evidence="1">
    <location>
        <begin position="96"/>
        <end position="123"/>
    </location>
</feature>
<dbReference type="InterPro" id="IPR005162">
    <property type="entry name" value="Retrotrans_gag_dom"/>
</dbReference>
<dbReference type="Pfam" id="PF03732">
    <property type="entry name" value="Retrotrans_gag"/>
    <property type="match status" value="1"/>
</dbReference>
<gene>
    <name evidence="4" type="ORF">CCACVL1_25355</name>
</gene>
<dbReference type="Proteomes" id="UP000188268">
    <property type="component" value="Unassembled WGS sequence"/>
</dbReference>
<dbReference type="AlphaFoldDB" id="A0A1R3GL66"/>
<keyword evidence="5" id="KW-1185">Reference proteome</keyword>
<sequence>MANNEVAKTLRELAAPDVTTQNLTIQYPTTTENFEIKSCFIQILPKFHGLSGEDPHRHLIDFQVACSSTNIQGNFQGGPNDFQRPIYQPPSQALEMQNMKETMEMMMKQMSQLASDMNELKSQSQNRIPSQPKTLPKENVNAITLRSGKELEEPYSTKQTFEGETSNAKEDLQALEKQIKLEKDEPIIVEDIKDDDKDQDPIVKPKLDSQVQAPFPTRLKNSNKEDEDQDIFDIFRKVEINISILDAIQQRPNCARFLKQLCTNKKRLQGKVSVGAYVSDILRKNLPPKCKDPGTFSITCSIGDSIIENAMIDLGASLSVMPYSFYKTLNIGSLKNTDVVLQLADGSLVHPNGVLENVLIKVQHLVFPIDIFVLEMEEGISNNQCPLLTPSKLPLNTNDFVYVVRKQLVKKGVREESSKIDEKIAMGRQKIQDIRQRKNESFHQYWKSFKKLCEEYPQHGFEIGLLIQYFYCGLGVDDQLLVDCINHTPLCDRTPSDAYLALKALAQAIAPPNSRKECDKTKIEVNK</sequence>
<dbReference type="PANTHER" id="PTHR33067:SF9">
    <property type="entry name" value="RNA-DIRECTED DNA POLYMERASE"/>
    <property type="match status" value="1"/>
</dbReference>
<dbReference type="CDD" id="cd00303">
    <property type="entry name" value="retropepsin_like"/>
    <property type="match status" value="1"/>
</dbReference>
<evidence type="ECO:0000313" key="5">
    <source>
        <dbReference type="Proteomes" id="UP000188268"/>
    </source>
</evidence>
<reference evidence="4 5" key="1">
    <citation type="submission" date="2013-09" db="EMBL/GenBank/DDBJ databases">
        <title>Corchorus capsularis genome sequencing.</title>
        <authorList>
            <person name="Alam M."/>
            <person name="Haque M.S."/>
            <person name="Islam M.S."/>
            <person name="Emdad E.M."/>
            <person name="Islam M.M."/>
            <person name="Ahmed B."/>
            <person name="Halim A."/>
            <person name="Hossen Q.M.M."/>
            <person name="Hossain M.Z."/>
            <person name="Ahmed R."/>
            <person name="Khan M.M."/>
            <person name="Islam R."/>
            <person name="Rashid M.M."/>
            <person name="Khan S.A."/>
            <person name="Rahman M.S."/>
            <person name="Alam M."/>
        </authorList>
    </citation>
    <scope>NUCLEOTIDE SEQUENCE [LARGE SCALE GENOMIC DNA]</scope>
    <source>
        <strain evidence="5">cv. CVL-1</strain>
        <tissue evidence="4">Whole seedling</tissue>
    </source>
</reference>
<organism evidence="4 5">
    <name type="scientific">Corchorus capsularis</name>
    <name type="common">Jute</name>
    <dbReference type="NCBI Taxonomy" id="210143"/>
    <lineage>
        <taxon>Eukaryota</taxon>
        <taxon>Viridiplantae</taxon>
        <taxon>Streptophyta</taxon>
        <taxon>Embryophyta</taxon>
        <taxon>Tracheophyta</taxon>
        <taxon>Spermatophyta</taxon>
        <taxon>Magnoliopsida</taxon>
        <taxon>eudicotyledons</taxon>
        <taxon>Gunneridae</taxon>
        <taxon>Pentapetalae</taxon>
        <taxon>rosids</taxon>
        <taxon>malvids</taxon>
        <taxon>Malvales</taxon>
        <taxon>Malvaceae</taxon>
        <taxon>Grewioideae</taxon>
        <taxon>Apeibeae</taxon>
        <taxon>Corchorus</taxon>
    </lineage>
</organism>
<dbReference type="EMBL" id="AWWV01014130">
    <property type="protein sequence ID" value="OMO58789.1"/>
    <property type="molecule type" value="Genomic_DNA"/>
</dbReference>
<feature type="domain" description="Retrotransposon gag" evidence="3">
    <location>
        <begin position="427"/>
        <end position="474"/>
    </location>
</feature>
<dbReference type="OrthoDB" id="1000529at2759"/>
<evidence type="ECO:0000256" key="2">
    <source>
        <dbReference type="SAM" id="MobiDB-lite"/>
    </source>
</evidence>
<dbReference type="PANTHER" id="PTHR33067">
    <property type="entry name" value="RNA-DIRECTED DNA POLYMERASE-RELATED"/>
    <property type="match status" value="1"/>
</dbReference>
<feature type="compositionally biased region" description="Basic and acidic residues" evidence="2">
    <location>
        <begin position="190"/>
        <end position="207"/>
    </location>
</feature>
<evidence type="ECO:0000256" key="1">
    <source>
        <dbReference type="SAM" id="Coils"/>
    </source>
</evidence>
<proteinExistence type="predicted"/>
<feature type="region of interest" description="Disordered" evidence="2">
    <location>
        <begin position="190"/>
        <end position="223"/>
    </location>
</feature>
<dbReference type="OMA" id="KELCTHM"/>
<dbReference type="InterPro" id="IPR021109">
    <property type="entry name" value="Peptidase_aspartic_dom_sf"/>
</dbReference>
<protein>
    <submittedName>
        <fullName evidence="4">Retrotransposon gag protein</fullName>
    </submittedName>
</protein>
<dbReference type="Gramene" id="OMO58789">
    <property type="protein sequence ID" value="OMO58789"/>
    <property type="gene ID" value="CCACVL1_25355"/>
</dbReference>